<gene>
    <name evidence="2" type="ORF">BN13_330018</name>
</gene>
<dbReference type="InterPro" id="IPR051922">
    <property type="entry name" value="Bact_Sporulation_Assoc"/>
</dbReference>
<evidence type="ECO:0008006" key="4">
    <source>
        <dbReference type="Google" id="ProtNLM"/>
    </source>
</evidence>
<dbReference type="PANTHER" id="PTHR30032:SF8">
    <property type="entry name" value="GERMINATION-SPECIFIC N-ACETYLMURAMOYL-L-ALANINE AMIDASE"/>
    <property type="match status" value="1"/>
</dbReference>
<dbReference type="EMBL" id="CAJC01000143">
    <property type="protein sequence ID" value="CCI53260.1"/>
    <property type="molecule type" value="Genomic_DNA"/>
</dbReference>
<evidence type="ECO:0000256" key="1">
    <source>
        <dbReference type="SAM" id="Phobius"/>
    </source>
</evidence>
<reference evidence="2 3" key="1">
    <citation type="journal article" date="2013" name="ISME J.">
        <title>A metabolic model for members of the genus Tetrasphaera involved in enhanced biological phosphorus removal.</title>
        <authorList>
            <person name="Kristiansen R."/>
            <person name="Nguyen H.T.T."/>
            <person name="Saunders A.M."/>
            <person name="Nielsen J.L."/>
            <person name="Wimmer R."/>
            <person name="Le V.Q."/>
            <person name="McIlroy S.J."/>
            <person name="Petrovski S."/>
            <person name="Seviour R.J."/>
            <person name="Calteau A."/>
            <person name="Nielsen K.L."/>
            <person name="Nielsen P.H."/>
        </authorList>
    </citation>
    <scope>NUCLEOTIDE SEQUENCE [LARGE SCALE GENOMIC DNA]</scope>
    <source>
        <strain evidence="2 3">Ben 74</strain>
    </source>
</reference>
<evidence type="ECO:0000313" key="3">
    <source>
        <dbReference type="Proteomes" id="UP000035720"/>
    </source>
</evidence>
<keyword evidence="3" id="KW-1185">Reference proteome</keyword>
<proteinExistence type="predicted"/>
<comment type="caution">
    <text evidence="2">The sequence shown here is derived from an EMBL/GenBank/DDBJ whole genome shotgun (WGS) entry which is preliminary data.</text>
</comment>
<keyword evidence="1" id="KW-1133">Transmembrane helix</keyword>
<feature type="transmembrane region" description="Helical" evidence="1">
    <location>
        <begin position="21"/>
        <end position="40"/>
    </location>
</feature>
<dbReference type="AlphaFoldDB" id="A0A077MBL4"/>
<keyword evidence="1" id="KW-0472">Membrane</keyword>
<protein>
    <recommendedName>
        <fullName evidence="4">Peptidase M11 gametolysin domain-containing protein</fullName>
    </recommendedName>
</protein>
<dbReference type="InterPro" id="IPR007253">
    <property type="entry name" value="Cell_wall-bd_2"/>
</dbReference>
<dbReference type="Proteomes" id="UP000035720">
    <property type="component" value="Unassembled WGS sequence"/>
</dbReference>
<dbReference type="STRING" id="1193518.BN13_330018"/>
<dbReference type="Gene3D" id="3.40.50.12090">
    <property type="match status" value="1"/>
</dbReference>
<evidence type="ECO:0000313" key="2">
    <source>
        <dbReference type="EMBL" id="CCI53260.1"/>
    </source>
</evidence>
<dbReference type="Pfam" id="PF04122">
    <property type="entry name" value="CW_binding_2"/>
    <property type="match status" value="3"/>
</dbReference>
<accession>A0A077MBL4</accession>
<dbReference type="SUPFAM" id="SSF55486">
    <property type="entry name" value="Metalloproteases ('zincins'), catalytic domain"/>
    <property type="match status" value="1"/>
</dbReference>
<dbReference type="PANTHER" id="PTHR30032">
    <property type="entry name" value="N-ACETYLMURAMOYL-L-ALANINE AMIDASE-RELATED"/>
    <property type="match status" value="1"/>
</dbReference>
<sequence>MPSDRVARGFGEVCMRVRFRASTVAMLAAWVTVVFGGVPASSSAMSSHDRASGAQASVIAVDPPPGGAADRERPAGLPDYFVSERDGTRRGADFTDLAAPRTAEPGMHEVLVVPLYYSAKPSTTADELREAIAGTDDYYNTATRGGIRFRTADVKPWSKIELTQFDIDNCNETPFLVAARKLAGTYQTDGTHHLVAYMQNLPSCWWGGLATIGTGEYESFAWINGYTSPQLWAHEFGHNLGLYHSGSIYCADGNDTVPLSDDCHQQTYADPWELMGNESRGMISAENLRRIGMLTPQSSTVANVDREVTIAPLTSASGLRDVSFTDGASTYHLEYRTATGLDSWINTNSYTGPGGVRLTYPGGGIVVRRELPDFGQFGEQDVIDFHPDDDWYAAERHPGMEPGESYTFPSGRVRLDFLSASSAGARVRISYPRADGVFRLSGANRYEAAVSISKAHFEVGVKTLYIASGEVFTDALSGAAVAGRAGAPLLLVAKDHLPSVVRAEIHRLQPERIVVLGGPATVNDDVFNILTTWGAPVTRFSGADRYETSVAIAKANYQPGVPVAFIASGKMFPDALSAAPVAGKVGGPVLLVPGDAIPTTTAAELRRLAPQRIVVLGGTSTIDAATETALAGFTTGAVERWSGADRYEVSALTSRQSFPSGADIAYVASGLVFPDSLSGAPVAGMAPGPLLLVRTDRIPDSVAAELTRLRPKAIVVLGGTASVRSVVSEQLKAFIR</sequence>
<organism evidence="2 3">
    <name type="scientific">Nostocoides jenkinsii Ben 74</name>
    <dbReference type="NCBI Taxonomy" id="1193518"/>
    <lineage>
        <taxon>Bacteria</taxon>
        <taxon>Bacillati</taxon>
        <taxon>Actinomycetota</taxon>
        <taxon>Actinomycetes</taxon>
        <taxon>Micrococcales</taxon>
        <taxon>Intrasporangiaceae</taxon>
        <taxon>Nostocoides</taxon>
    </lineage>
</organism>
<name>A0A077MBL4_9MICO</name>
<keyword evidence="1" id="KW-0812">Transmembrane</keyword>